<name>A0AC58SCP7_TOBAC</name>
<keyword evidence="1" id="KW-1185">Reference proteome</keyword>
<accession>A0AC58SCP7</accession>
<sequence length="727" mass="82694">MEHERDDLLVVVVDLKEIIEELKRENSSGNTLKGKEVASEAHLKLENELKMGAVKGSSQRWYIDSGCSKHMTGSTDDFFSLKAMQVGSVSFGNGKKGYILEVGRVGKTLTHLIENIYYVNGIKYSLLSVSQLCNKGKKFEFLSKTCTVTNLVTGEVVLMEKRFKNIYVADFESSNSGDITCLSVVNDDVELWHRRLGYASFSLLNKLVKKDLVRGLPKPRFKDHKVCNACVRGKFTWTLFLRTKDETFSVFVAFVKKIQVKMSHNVETLEKFDAKSDEGIFLRYSSQSKAYKVYNKKTQCVEESIYVIFDESRHLCGKDSYDKNDQDGEQSKVPGEVIDMENGKADLISQVKESNKEDAAEPPADTEEPSSSITTTEAENRVDDVVQGTPNAERRNGTYSSVDANDGSHSKEPGSKTRSMFAFSTFLSQIEPKHIKEAFKMLTELLICKMNSINLRGTVYGVWFLDLQIERYRNQAPRAWYEKLSRLLLENGFTRGKIDNTLFLKKRGRNLLIVQVFVDDIIFGLQVKQTSKGTMISQQKYIKELLKRFDMESSKIIDTPITTATRLGMDEHGSPMNKTMYRGIISSLMYLTASIPDIVFRDNFDLIGYADADADADVDYAGYLVDRKSTSGMQQLEDFGVFSDFVPLLCDNTSALNMEKNLVQHKRTKRIDVRHYFLKDNVEKGVICMKFCKIEDQVNTHGSYRVNKQLITLHFGKRMRLTFTKLS</sequence>
<gene>
    <name evidence="2" type="primary">LOC142166898</name>
</gene>
<evidence type="ECO:0000313" key="2">
    <source>
        <dbReference type="RefSeq" id="XP_075082760.1"/>
    </source>
</evidence>
<proteinExistence type="predicted"/>
<organism evidence="1 2">
    <name type="scientific">Nicotiana tabacum</name>
    <name type="common">Common tobacco</name>
    <dbReference type="NCBI Taxonomy" id="4097"/>
    <lineage>
        <taxon>Eukaryota</taxon>
        <taxon>Viridiplantae</taxon>
        <taxon>Streptophyta</taxon>
        <taxon>Embryophyta</taxon>
        <taxon>Tracheophyta</taxon>
        <taxon>Spermatophyta</taxon>
        <taxon>Magnoliopsida</taxon>
        <taxon>eudicotyledons</taxon>
        <taxon>Gunneridae</taxon>
        <taxon>Pentapetalae</taxon>
        <taxon>asterids</taxon>
        <taxon>lamiids</taxon>
        <taxon>Solanales</taxon>
        <taxon>Solanaceae</taxon>
        <taxon>Nicotianoideae</taxon>
        <taxon>Nicotianeae</taxon>
        <taxon>Nicotiana</taxon>
    </lineage>
</organism>
<protein>
    <submittedName>
        <fullName evidence="2">Uncharacterized protein LOC142166898</fullName>
    </submittedName>
</protein>
<evidence type="ECO:0000313" key="1">
    <source>
        <dbReference type="Proteomes" id="UP000790787"/>
    </source>
</evidence>
<dbReference type="RefSeq" id="XP_075082760.1">
    <property type="nucleotide sequence ID" value="XM_075226659.1"/>
</dbReference>
<reference evidence="1" key="1">
    <citation type="journal article" date="2014" name="Nat. Commun.">
        <title>The tobacco genome sequence and its comparison with those of tomato and potato.</title>
        <authorList>
            <person name="Sierro N."/>
            <person name="Battey J.N."/>
            <person name="Ouadi S."/>
            <person name="Bakaher N."/>
            <person name="Bovet L."/>
            <person name="Willig A."/>
            <person name="Goepfert S."/>
            <person name="Peitsch M.C."/>
            <person name="Ivanov N.V."/>
        </authorList>
    </citation>
    <scope>NUCLEOTIDE SEQUENCE [LARGE SCALE GENOMIC DNA]</scope>
</reference>
<reference evidence="2" key="2">
    <citation type="submission" date="2025-08" db="UniProtKB">
        <authorList>
            <consortium name="RefSeq"/>
        </authorList>
    </citation>
    <scope>IDENTIFICATION</scope>
    <source>
        <tissue evidence="2">Leaf</tissue>
    </source>
</reference>
<dbReference type="Proteomes" id="UP000790787">
    <property type="component" value="Chromosome 2"/>
</dbReference>